<dbReference type="InterPro" id="IPR039901">
    <property type="entry name" value="Kdotransferase"/>
</dbReference>
<dbReference type="SUPFAM" id="SSF53756">
    <property type="entry name" value="UDP-Glycosyltransferase/glycogen phosphorylase"/>
    <property type="match status" value="1"/>
</dbReference>
<dbReference type="Gene3D" id="3.40.50.2000">
    <property type="entry name" value="Glycogen Phosphorylase B"/>
    <property type="match status" value="1"/>
</dbReference>
<keyword evidence="8" id="KW-0472">Membrane</keyword>
<dbReference type="Proteomes" id="UP000190888">
    <property type="component" value="Unassembled WGS sequence"/>
</dbReference>
<keyword evidence="11" id="KW-1185">Reference proteome</keyword>
<evidence type="ECO:0000256" key="6">
    <source>
        <dbReference type="ARBA" id="ARBA00049183"/>
    </source>
</evidence>
<evidence type="ECO:0000259" key="9">
    <source>
        <dbReference type="Pfam" id="PF04413"/>
    </source>
</evidence>
<feature type="domain" description="3-deoxy-D-manno-octulosonic-acid transferase N-terminal" evidence="9">
    <location>
        <begin position="79"/>
        <end position="241"/>
    </location>
</feature>
<dbReference type="InterPro" id="IPR038107">
    <property type="entry name" value="Glycos_transf_N_sf"/>
</dbReference>
<dbReference type="Gene3D" id="3.40.50.11720">
    <property type="entry name" value="3-Deoxy-D-manno-octulosonic-acid transferase, N-terminal domain"/>
    <property type="match status" value="1"/>
</dbReference>
<comment type="function">
    <text evidence="8">Involved in lipopolysaccharide (LPS) biosynthesis. Catalyzes the transfer of 3-deoxy-D-manno-octulosonate (Kdo) residue(s) from CMP-Kdo to lipid IV(A), the tetraacyldisaccharide-1,4'-bisphosphate precursor of lipid A.</text>
</comment>
<accession>A0A1T4QDK5</accession>
<comment type="catalytic activity">
    <reaction evidence="6 8">
        <text>lipid IVA (E. coli) + CMP-3-deoxy-beta-D-manno-octulosonate = alpha-Kdo-(2-&gt;6)-lipid IVA (E. coli) + CMP + H(+)</text>
        <dbReference type="Rhea" id="RHEA:28066"/>
        <dbReference type="ChEBI" id="CHEBI:15378"/>
        <dbReference type="ChEBI" id="CHEBI:58603"/>
        <dbReference type="ChEBI" id="CHEBI:60364"/>
        <dbReference type="ChEBI" id="CHEBI:60377"/>
        <dbReference type="ChEBI" id="CHEBI:85987"/>
        <dbReference type="EC" id="2.4.99.12"/>
    </reaction>
</comment>
<dbReference type="EMBL" id="FUWH01000008">
    <property type="protein sequence ID" value="SKA01687.1"/>
    <property type="molecule type" value="Genomic_DNA"/>
</dbReference>
<dbReference type="PANTHER" id="PTHR42755:SF1">
    <property type="entry name" value="3-DEOXY-D-MANNO-OCTULOSONIC ACID TRANSFERASE, MITOCHONDRIAL-RELATED"/>
    <property type="match status" value="1"/>
</dbReference>
<comment type="subcellular location">
    <subcellularLocation>
        <location evidence="8">Cell membrane</location>
    </subcellularLocation>
</comment>
<organism evidence="10 11">
    <name type="scientific">Sediminibacterium ginsengisoli</name>
    <dbReference type="NCBI Taxonomy" id="413434"/>
    <lineage>
        <taxon>Bacteria</taxon>
        <taxon>Pseudomonadati</taxon>
        <taxon>Bacteroidota</taxon>
        <taxon>Chitinophagia</taxon>
        <taxon>Chitinophagales</taxon>
        <taxon>Chitinophagaceae</taxon>
        <taxon>Sediminibacterium</taxon>
    </lineage>
</organism>
<name>A0A1T4QDK5_9BACT</name>
<keyword evidence="4 8" id="KW-0808">Transferase</keyword>
<comment type="similarity">
    <text evidence="8">Belongs to the glycosyltransferase group 1 family.</text>
</comment>
<keyword evidence="8" id="KW-0448">Lipopolysaccharide biosynthesis</keyword>
<evidence type="ECO:0000256" key="4">
    <source>
        <dbReference type="ARBA" id="ARBA00022679"/>
    </source>
</evidence>
<dbReference type="EC" id="2.4.99.12" evidence="2 8"/>
<evidence type="ECO:0000256" key="1">
    <source>
        <dbReference type="ARBA" id="ARBA00004713"/>
    </source>
</evidence>
<evidence type="ECO:0000256" key="3">
    <source>
        <dbReference type="ARBA" id="ARBA00019077"/>
    </source>
</evidence>
<dbReference type="GO" id="GO:0009244">
    <property type="term" value="P:lipopolysaccharide core region biosynthetic process"/>
    <property type="evidence" value="ECO:0007669"/>
    <property type="project" value="UniProtKB-UniRule"/>
</dbReference>
<dbReference type="GO" id="GO:0043842">
    <property type="term" value="F:Kdo transferase activity"/>
    <property type="evidence" value="ECO:0007669"/>
    <property type="project" value="UniProtKB-EC"/>
</dbReference>
<keyword evidence="8" id="KW-1003">Cell membrane</keyword>
<sequence length="455" mass="51706">MLAPAYGIPGKVFLFTGYLPRYNLFICTANHLPLRLIYHIFILLYPRLAWVTGLYNRKARLWYKGRRRVFRTLSSFFHTNHQPVIWMHCASLGEFEQGRPLLEAIRKQYPGYKILLTFFSPSGYEVRKSYEGADHICYLPMDSPANASRFFHIVQPSLVLFVKYEFWHYYLQEAKQRNIPLVLVSGIFRASQPFFKWYGGFHRKMLNAFSFLFVQNNESAGLLQSIGFGKNVQVSGDTRFDRVISIAAGFTPVAAAEHFCKGHRVIVAGSTWTDDDEALDHYANTRTALRFIIAPHDIEPGRLQECLQLYKHAMLYSQYTQYLQQEQPLPEGINTLIVDNIGMLSRLYHYADIAYIGGGFGDSGIHNCLEAAVYGIPVVFGPVYDKFIEADELIDAGGAFSIADAIHLEQQLDILLNDNEVFGKAAAAAGNYVRTHGGATDQIMQVLQENRLLTI</sequence>
<feature type="active site" description="Proton acceptor" evidence="7">
    <location>
        <position position="94"/>
    </location>
</feature>
<evidence type="ECO:0000256" key="8">
    <source>
        <dbReference type="RuleBase" id="RU365103"/>
    </source>
</evidence>
<dbReference type="STRING" id="413434.SAMN04488132_10861"/>
<dbReference type="AlphaFoldDB" id="A0A1T4QDK5"/>
<evidence type="ECO:0000256" key="5">
    <source>
        <dbReference type="ARBA" id="ARBA00031445"/>
    </source>
</evidence>
<dbReference type="InterPro" id="IPR007507">
    <property type="entry name" value="Glycos_transf_N"/>
</dbReference>
<dbReference type="GO" id="GO:0005886">
    <property type="term" value="C:plasma membrane"/>
    <property type="evidence" value="ECO:0007669"/>
    <property type="project" value="UniProtKB-SubCell"/>
</dbReference>
<dbReference type="PANTHER" id="PTHR42755">
    <property type="entry name" value="3-DEOXY-MANNO-OCTULOSONATE CYTIDYLYLTRANSFERASE"/>
    <property type="match status" value="1"/>
</dbReference>
<evidence type="ECO:0000256" key="7">
    <source>
        <dbReference type="PIRSR" id="PIRSR639901-1"/>
    </source>
</evidence>
<proteinExistence type="inferred from homology"/>
<protein>
    <recommendedName>
        <fullName evidence="3 8">3-deoxy-D-manno-octulosonic acid transferase</fullName>
        <shortName evidence="8">Kdo transferase</shortName>
        <ecNumber evidence="2 8">2.4.99.12</ecNumber>
    </recommendedName>
    <alternativeName>
        <fullName evidence="5 8">Lipid IV(A) 3-deoxy-D-manno-octulosonic acid transferase</fullName>
    </alternativeName>
</protein>
<gene>
    <name evidence="10" type="ORF">SAMN04488132_10861</name>
</gene>
<dbReference type="GO" id="GO:0009245">
    <property type="term" value="P:lipid A biosynthetic process"/>
    <property type="evidence" value="ECO:0007669"/>
    <property type="project" value="TreeGrafter"/>
</dbReference>
<reference evidence="10 11" key="1">
    <citation type="submission" date="2017-02" db="EMBL/GenBank/DDBJ databases">
        <authorList>
            <person name="Peterson S.W."/>
        </authorList>
    </citation>
    <scope>NUCLEOTIDE SEQUENCE [LARGE SCALE GENOMIC DNA]</scope>
    <source>
        <strain evidence="10 11">DSM 22335</strain>
    </source>
</reference>
<evidence type="ECO:0000256" key="2">
    <source>
        <dbReference type="ARBA" id="ARBA00012621"/>
    </source>
</evidence>
<comment type="pathway">
    <text evidence="1 8">Bacterial outer membrane biogenesis; LPS core biosynthesis.</text>
</comment>
<evidence type="ECO:0000313" key="11">
    <source>
        <dbReference type="Proteomes" id="UP000190888"/>
    </source>
</evidence>
<dbReference type="Pfam" id="PF04413">
    <property type="entry name" value="Glycos_transf_N"/>
    <property type="match status" value="1"/>
</dbReference>
<evidence type="ECO:0000313" key="10">
    <source>
        <dbReference type="EMBL" id="SKA01687.1"/>
    </source>
</evidence>
<dbReference type="UniPathway" id="UPA00958"/>